<protein>
    <submittedName>
        <fullName evidence="1">Uncharacterized protein</fullName>
    </submittedName>
</protein>
<evidence type="ECO:0000313" key="1">
    <source>
        <dbReference type="EMBL" id="GBN61059.1"/>
    </source>
</evidence>
<dbReference type="EMBL" id="BGPR01220326">
    <property type="protein sequence ID" value="GBN61059.1"/>
    <property type="molecule type" value="Genomic_DNA"/>
</dbReference>
<sequence>MQGQWLELPSPLGKNLFFPNLADQSRMPQVCRKWSEGYSYPSVWRHFRFALTKLQLSMDACPEIKFAQKCTALLLLPLQQPIRVCVPNGEDISMHS</sequence>
<evidence type="ECO:0000313" key="2">
    <source>
        <dbReference type="Proteomes" id="UP000499080"/>
    </source>
</evidence>
<dbReference type="AlphaFoldDB" id="A0A4Y2QBV8"/>
<keyword evidence="2" id="KW-1185">Reference proteome</keyword>
<name>A0A4Y2QBV8_ARAVE</name>
<proteinExistence type="predicted"/>
<dbReference type="Proteomes" id="UP000499080">
    <property type="component" value="Unassembled WGS sequence"/>
</dbReference>
<gene>
    <name evidence="1" type="ORF">AVEN_75172_1</name>
</gene>
<accession>A0A4Y2QBV8</accession>
<organism evidence="1 2">
    <name type="scientific">Araneus ventricosus</name>
    <name type="common">Orbweaver spider</name>
    <name type="synonym">Epeira ventricosa</name>
    <dbReference type="NCBI Taxonomy" id="182803"/>
    <lineage>
        <taxon>Eukaryota</taxon>
        <taxon>Metazoa</taxon>
        <taxon>Ecdysozoa</taxon>
        <taxon>Arthropoda</taxon>
        <taxon>Chelicerata</taxon>
        <taxon>Arachnida</taxon>
        <taxon>Araneae</taxon>
        <taxon>Araneomorphae</taxon>
        <taxon>Entelegynae</taxon>
        <taxon>Araneoidea</taxon>
        <taxon>Araneidae</taxon>
        <taxon>Araneus</taxon>
    </lineage>
</organism>
<reference evidence="1 2" key="1">
    <citation type="journal article" date="2019" name="Sci. Rep.">
        <title>Orb-weaving spider Araneus ventricosus genome elucidates the spidroin gene catalogue.</title>
        <authorList>
            <person name="Kono N."/>
            <person name="Nakamura H."/>
            <person name="Ohtoshi R."/>
            <person name="Moran D.A.P."/>
            <person name="Shinohara A."/>
            <person name="Yoshida Y."/>
            <person name="Fujiwara M."/>
            <person name="Mori M."/>
            <person name="Tomita M."/>
            <person name="Arakawa K."/>
        </authorList>
    </citation>
    <scope>NUCLEOTIDE SEQUENCE [LARGE SCALE GENOMIC DNA]</scope>
</reference>
<comment type="caution">
    <text evidence="1">The sequence shown here is derived from an EMBL/GenBank/DDBJ whole genome shotgun (WGS) entry which is preliminary data.</text>
</comment>
<dbReference type="OrthoDB" id="8757000at2759"/>